<keyword evidence="13" id="KW-1185">Reference proteome</keyword>
<proteinExistence type="predicted"/>
<keyword evidence="5" id="KW-0949">S-adenosyl-L-methionine</keyword>
<dbReference type="SUPFAM" id="SSF51905">
    <property type="entry name" value="FAD/NAD(P)-binding domain"/>
    <property type="match status" value="1"/>
</dbReference>
<evidence type="ECO:0000256" key="8">
    <source>
        <dbReference type="ARBA" id="ARBA00023002"/>
    </source>
</evidence>
<feature type="domain" description="FAD dependent oxidoreductase" evidence="10">
    <location>
        <begin position="224"/>
        <end position="583"/>
    </location>
</feature>
<evidence type="ECO:0000259" key="10">
    <source>
        <dbReference type="Pfam" id="PF01266"/>
    </source>
</evidence>
<dbReference type="InterPro" id="IPR017610">
    <property type="entry name" value="tRNA_S-uridine_synth_MnmC_C"/>
</dbReference>
<dbReference type="KEGG" id="melm:C7H73_11820"/>
<dbReference type="Gene3D" id="3.40.50.150">
    <property type="entry name" value="Vaccinia Virus protein VP39"/>
    <property type="match status" value="1"/>
</dbReference>
<keyword evidence="2" id="KW-0489">Methyltransferase</keyword>
<dbReference type="PANTHER" id="PTHR13847:SF283">
    <property type="entry name" value="TRNA 5-METHYLAMINOMETHYL-2-THIOURIDINE BIOSYNTHESIS BIFUNCTIONAL PROTEIN MNMC"/>
    <property type="match status" value="1"/>
</dbReference>
<dbReference type="GO" id="GO:0008168">
    <property type="term" value="F:methyltransferase activity"/>
    <property type="evidence" value="ECO:0007669"/>
    <property type="project" value="UniProtKB-KW"/>
</dbReference>
<evidence type="ECO:0000256" key="5">
    <source>
        <dbReference type="ARBA" id="ARBA00022691"/>
    </source>
</evidence>
<dbReference type="EMBL" id="CP027792">
    <property type="protein sequence ID" value="AVP58280.1"/>
    <property type="molecule type" value="Genomic_DNA"/>
</dbReference>
<name>A0A2P1NMJ6_9BURK</name>
<dbReference type="InterPro" id="IPR029063">
    <property type="entry name" value="SAM-dependent_MTases_sf"/>
</dbReference>
<evidence type="ECO:0000256" key="7">
    <source>
        <dbReference type="ARBA" id="ARBA00022827"/>
    </source>
</evidence>
<keyword evidence="3" id="KW-0285">Flavoprotein</keyword>
<evidence type="ECO:0000256" key="4">
    <source>
        <dbReference type="ARBA" id="ARBA00022679"/>
    </source>
</evidence>
<dbReference type="GO" id="GO:0016645">
    <property type="term" value="F:oxidoreductase activity, acting on the CH-NH group of donors"/>
    <property type="evidence" value="ECO:0007669"/>
    <property type="project" value="InterPro"/>
</dbReference>
<dbReference type="GO" id="GO:0032259">
    <property type="term" value="P:methylation"/>
    <property type="evidence" value="ECO:0007669"/>
    <property type="project" value="UniProtKB-KW"/>
</dbReference>
<dbReference type="Proteomes" id="UP000241829">
    <property type="component" value="Chromosome"/>
</dbReference>
<evidence type="ECO:0000256" key="1">
    <source>
        <dbReference type="ARBA" id="ARBA00022490"/>
    </source>
</evidence>
<keyword evidence="9" id="KW-0511">Multifunctional enzyme</keyword>
<dbReference type="NCBIfam" id="TIGR03197">
    <property type="entry name" value="MnmC_Cterm"/>
    <property type="match status" value="1"/>
</dbReference>
<gene>
    <name evidence="12" type="ORF">C7H73_11820</name>
</gene>
<dbReference type="GO" id="GO:0005737">
    <property type="term" value="C:cytoplasm"/>
    <property type="evidence" value="ECO:0007669"/>
    <property type="project" value="TreeGrafter"/>
</dbReference>
<dbReference type="PANTHER" id="PTHR13847">
    <property type="entry name" value="SARCOSINE DEHYDROGENASE-RELATED"/>
    <property type="match status" value="1"/>
</dbReference>
<reference evidence="13" key="1">
    <citation type="submission" date="2018-03" db="EMBL/GenBank/DDBJ databases">
        <title>Genome sequencing of Melaminivora sp. strain SC2-7.</title>
        <authorList>
            <person name="Kim S.-J."/>
            <person name="Heo J."/>
            <person name="Ahn J.-H."/>
            <person name="Kwon S.-W."/>
        </authorList>
    </citation>
    <scope>NUCLEOTIDE SEQUENCE [LARGE SCALE GENOMIC DNA]</scope>
    <source>
        <strain evidence="13">SC2-7</strain>
    </source>
</reference>
<dbReference type="InterPro" id="IPR036188">
    <property type="entry name" value="FAD/NAD-bd_sf"/>
</dbReference>
<dbReference type="Gene3D" id="3.30.9.10">
    <property type="entry name" value="D-Amino Acid Oxidase, subunit A, domain 2"/>
    <property type="match status" value="1"/>
</dbReference>
<dbReference type="Pfam" id="PF01266">
    <property type="entry name" value="DAO"/>
    <property type="match status" value="1"/>
</dbReference>
<evidence type="ECO:0000256" key="9">
    <source>
        <dbReference type="ARBA" id="ARBA00023268"/>
    </source>
</evidence>
<protein>
    <submittedName>
        <fullName evidence="12">FAD-dependent cmnm(5)s(2)U34 oxidoreductase</fullName>
    </submittedName>
</protein>
<keyword evidence="7" id="KW-0274">FAD</keyword>
<dbReference type="GO" id="GO:0008033">
    <property type="term" value="P:tRNA processing"/>
    <property type="evidence" value="ECO:0007669"/>
    <property type="project" value="UniProtKB-KW"/>
</dbReference>
<evidence type="ECO:0000313" key="13">
    <source>
        <dbReference type="Proteomes" id="UP000241829"/>
    </source>
</evidence>
<evidence type="ECO:0000313" key="12">
    <source>
        <dbReference type="EMBL" id="AVP58280.1"/>
    </source>
</evidence>
<keyword evidence="4" id="KW-0808">Transferase</keyword>
<evidence type="ECO:0000256" key="6">
    <source>
        <dbReference type="ARBA" id="ARBA00022694"/>
    </source>
</evidence>
<evidence type="ECO:0000256" key="3">
    <source>
        <dbReference type="ARBA" id="ARBA00022630"/>
    </source>
</evidence>
<keyword evidence="8" id="KW-0560">Oxidoreductase</keyword>
<sequence>MAPPSSLLTGCDLPAAWSGRAQWRVLTLGCPAGLAFLATWAAWCADPQRPRLLHVVACDPCLLDAGEILRAAHPYPELQPFAQKLAEQCWGLLPGVHRLAFEGGHVLLTLLVGEPQALLRQQQPLADSVYLNGAALAHGPGALHTLKAVARCCRRGTRLAARSMPPEVQGLLATTGFALHAKHGPAAPGGDLLATFDPPWQPRPGRPPLAHAALADRAEPGHCLVIGAGLAGSAVAASLASRGWRVTVLDAAAGPAAGASGLPAGVFASHVSPDDSLLSRLSRAGVRTTLQTLAHLLPDTQGTDWQETGVLEHDAEAPPRLAWSDGPGLDWSRPATAQQLAQSHLPPATPACWHARGGWVRPAQLIGALLATPGITWRGQARVARLVRRGSQWLALDEADAPLAEAAPLAVVCAGPASALVSGTPLPLQLLRGQIAWGVQAQAPGGAPWPPQPVNGHGNLVPQVPLAAAQGAPGWVLGSTFERGCGELPVSAADALAGRAENLAKLQVLQPALAEALAPAFAQPPGPAAAVRTWAAVRCAAPDRLPIVGPLDAQALPGLWASTAMGARGLTLALLCGELLAARLQGEPLPLEARLAQALGTERLPTQH</sequence>
<evidence type="ECO:0000259" key="11">
    <source>
        <dbReference type="Pfam" id="PF05430"/>
    </source>
</evidence>
<organism evidence="12 13">
    <name type="scientific">Pulveribacter suum</name>
    <dbReference type="NCBI Taxonomy" id="2116657"/>
    <lineage>
        <taxon>Bacteria</taxon>
        <taxon>Pseudomonadati</taxon>
        <taxon>Pseudomonadota</taxon>
        <taxon>Betaproteobacteria</taxon>
        <taxon>Burkholderiales</taxon>
        <taxon>Comamonadaceae</taxon>
        <taxon>Pulveribacter</taxon>
    </lineage>
</organism>
<dbReference type="InterPro" id="IPR006076">
    <property type="entry name" value="FAD-dep_OxRdtase"/>
</dbReference>
<dbReference type="InterPro" id="IPR008471">
    <property type="entry name" value="MnmC-like_methylTransf"/>
</dbReference>
<dbReference type="Pfam" id="PF05430">
    <property type="entry name" value="Methyltransf_30"/>
    <property type="match status" value="1"/>
</dbReference>
<dbReference type="AlphaFoldDB" id="A0A2P1NMJ6"/>
<accession>A0A2P1NMJ6</accession>
<keyword evidence="6" id="KW-0819">tRNA processing</keyword>
<evidence type="ECO:0000256" key="2">
    <source>
        <dbReference type="ARBA" id="ARBA00022603"/>
    </source>
</evidence>
<keyword evidence="1" id="KW-0963">Cytoplasm</keyword>
<feature type="domain" description="MnmC-like methyltransferase" evidence="11">
    <location>
        <begin position="76"/>
        <end position="184"/>
    </location>
</feature>
<dbReference type="OrthoDB" id="9786494at2"/>
<dbReference type="Gene3D" id="3.50.50.60">
    <property type="entry name" value="FAD/NAD(P)-binding domain"/>
    <property type="match status" value="1"/>
</dbReference>